<feature type="region of interest" description="Disordered" evidence="1">
    <location>
        <begin position="1"/>
        <end position="25"/>
    </location>
</feature>
<accession>A0A917FGJ7</accession>
<evidence type="ECO:0000313" key="3">
    <source>
        <dbReference type="Proteomes" id="UP000606044"/>
    </source>
</evidence>
<dbReference type="Proteomes" id="UP000606044">
    <property type="component" value="Unassembled WGS sequence"/>
</dbReference>
<protein>
    <submittedName>
        <fullName evidence="2">Uncharacterized protein</fullName>
    </submittedName>
</protein>
<name>A0A917FGJ7_9HYPH</name>
<evidence type="ECO:0000256" key="1">
    <source>
        <dbReference type="SAM" id="MobiDB-lite"/>
    </source>
</evidence>
<dbReference type="AlphaFoldDB" id="A0A917FGJ7"/>
<dbReference type="RefSeq" id="WP_188581291.1">
    <property type="nucleotide sequence ID" value="NZ_BMCT01000005.1"/>
</dbReference>
<reference evidence="2" key="2">
    <citation type="submission" date="2020-09" db="EMBL/GenBank/DDBJ databases">
        <authorList>
            <person name="Sun Q."/>
            <person name="Sedlacek I."/>
        </authorList>
    </citation>
    <scope>NUCLEOTIDE SEQUENCE</scope>
    <source>
        <strain evidence="2">CCM 7897</strain>
    </source>
</reference>
<comment type="caution">
    <text evidence="2">The sequence shown here is derived from an EMBL/GenBank/DDBJ whole genome shotgun (WGS) entry which is preliminary data.</text>
</comment>
<evidence type="ECO:0000313" key="2">
    <source>
        <dbReference type="EMBL" id="GGF73906.1"/>
    </source>
</evidence>
<reference evidence="2" key="1">
    <citation type="journal article" date="2014" name="Int. J. Syst. Evol. Microbiol.">
        <title>Complete genome sequence of Corynebacterium casei LMG S-19264T (=DSM 44701T), isolated from a smear-ripened cheese.</title>
        <authorList>
            <consortium name="US DOE Joint Genome Institute (JGI-PGF)"/>
            <person name="Walter F."/>
            <person name="Albersmeier A."/>
            <person name="Kalinowski J."/>
            <person name="Ruckert C."/>
        </authorList>
    </citation>
    <scope>NUCLEOTIDE SEQUENCE</scope>
    <source>
        <strain evidence="2">CCM 7897</strain>
    </source>
</reference>
<organism evidence="2 3">
    <name type="scientific">Azorhizobium oxalatiphilum</name>
    <dbReference type="NCBI Taxonomy" id="980631"/>
    <lineage>
        <taxon>Bacteria</taxon>
        <taxon>Pseudomonadati</taxon>
        <taxon>Pseudomonadota</taxon>
        <taxon>Alphaproteobacteria</taxon>
        <taxon>Hyphomicrobiales</taxon>
        <taxon>Xanthobacteraceae</taxon>
        <taxon>Azorhizobium</taxon>
    </lineage>
</organism>
<dbReference type="EMBL" id="BMCT01000005">
    <property type="protein sequence ID" value="GGF73906.1"/>
    <property type="molecule type" value="Genomic_DNA"/>
</dbReference>
<keyword evidence="3" id="KW-1185">Reference proteome</keyword>
<proteinExistence type="predicted"/>
<sequence>MSDFSAPGETHAPVAHRAKSTEPHLTNATRQMALAEERTVQADTVRARKDECDDAESALGAAPLWLHWVMSLRLSWSRNRLSRAKNSAAAHRTIK</sequence>
<gene>
    <name evidence="2" type="ORF">GCM10007301_37160</name>
</gene>